<name>A0ACB7ZHA4_9ERIC</name>
<dbReference type="EMBL" id="CM037162">
    <property type="protein sequence ID" value="KAH7864857.1"/>
    <property type="molecule type" value="Genomic_DNA"/>
</dbReference>
<evidence type="ECO:0000313" key="1">
    <source>
        <dbReference type="EMBL" id="KAH7864857.1"/>
    </source>
</evidence>
<reference evidence="1 2" key="1">
    <citation type="journal article" date="2021" name="Hortic Res">
        <title>High-quality reference genome and annotation aids understanding of berry development for evergreen blueberry (Vaccinium darrowii).</title>
        <authorList>
            <person name="Yu J."/>
            <person name="Hulse-Kemp A.M."/>
            <person name="Babiker E."/>
            <person name="Staton M."/>
        </authorList>
    </citation>
    <scope>NUCLEOTIDE SEQUENCE [LARGE SCALE GENOMIC DNA]</scope>
    <source>
        <strain evidence="2">cv. NJ 8807/NJ 8810</strain>
        <tissue evidence="1">Young leaf</tissue>
    </source>
</reference>
<proteinExistence type="predicted"/>
<sequence length="288" mass="31979">MSQSQALTLPKDTPLLHRCHFPNGFVFGTASSSYQPSNVAFNASNSFTFGDGPQANSFNIGGGDRGKNHGSLIDAFEEVTFDDDEGDLESADLNDNDHKFGGVNNVNGGNKFGGASNNTGGNNDRRRKPTKPSGSEPYTVAHHQLLAHAVAVNVYRKYYQESQKGKIGIKLVTRWFEPYSELKSDRDAASRALDFYLGWFMDPLTTGDYPDTMKTHVGKRLPTFSTFESKMVKGSFDFIGLNYYTAIYAANANYYIAKPSYITDSRVERKTWEAHWSTGKAFKLLQVI</sequence>
<organism evidence="1 2">
    <name type="scientific">Vaccinium darrowii</name>
    <dbReference type="NCBI Taxonomy" id="229202"/>
    <lineage>
        <taxon>Eukaryota</taxon>
        <taxon>Viridiplantae</taxon>
        <taxon>Streptophyta</taxon>
        <taxon>Embryophyta</taxon>
        <taxon>Tracheophyta</taxon>
        <taxon>Spermatophyta</taxon>
        <taxon>Magnoliopsida</taxon>
        <taxon>eudicotyledons</taxon>
        <taxon>Gunneridae</taxon>
        <taxon>Pentapetalae</taxon>
        <taxon>asterids</taxon>
        <taxon>Ericales</taxon>
        <taxon>Ericaceae</taxon>
        <taxon>Vaccinioideae</taxon>
        <taxon>Vaccinieae</taxon>
        <taxon>Vaccinium</taxon>
    </lineage>
</organism>
<comment type="caution">
    <text evidence="1">The sequence shown here is derived from an EMBL/GenBank/DDBJ whole genome shotgun (WGS) entry which is preliminary data.</text>
</comment>
<evidence type="ECO:0000313" key="2">
    <source>
        <dbReference type="Proteomes" id="UP000828048"/>
    </source>
</evidence>
<dbReference type="Proteomes" id="UP000828048">
    <property type="component" value="Chromosome 12"/>
</dbReference>
<gene>
    <name evidence="1" type="ORF">Vadar_034674</name>
</gene>
<keyword evidence="2" id="KW-1185">Reference proteome</keyword>
<protein>
    <submittedName>
        <fullName evidence="1">Uncharacterized protein</fullName>
    </submittedName>
</protein>
<accession>A0ACB7ZHA4</accession>